<evidence type="ECO:0000313" key="5">
    <source>
        <dbReference type="Proteomes" id="UP001372338"/>
    </source>
</evidence>
<feature type="compositionally biased region" description="Basic residues" evidence="1">
    <location>
        <begin position="199"/>
        <end position="208"/>
    </location>
</feature>
<dbReference type="InterPro" id="IPR011205">
    <property type="entry name" value="UCP015417_vWA"/>
</dbReference>
<dbReference type="PIRSF" id="PIRSF015417">
    <property type="entry name" value="T31B5_30_vWA"/>
    <property type="match status" value="1"/>
</dbReference>
<reference evidence="4 5" key="1">
    <citation type="submission" date="2024-01" db="EMBL/GenBank/DDBJ databases">
        <title>The genomes of 5 underutilized Papilionoideae crops provide insights into root nodulation and disease resistanc.</title>
        <authorList>
            <person name="Yuan L."/>
        </authorList>
    </citation>
    <scope>NUCLEOTIDE SEQUENCE [LARGE SCALE GENOMIC DNA]</scope>
    <source>
        <strain evidence="4">ZHUSHIDOU_FW_LH</strain>
        <tissue evidence="4">Leaf</tissue>
    </source>
</reference>
<comment type="caution">
    <text evidence="4">The sequence shown here is derived from an EMBL/GenBank/DDBJ whole genome shotgun (WGS) entry which is preliminary data.</text>
</comment>
<dbReference type="PANTHER" id="PTHR31373:SF17">
    <property type="entry name" value="OS06G0652100 PROTEIN"/>
    <property type="match status" value="1"/>
</dbReference>
<feature type="region of interest" description="Disordered" evidence="1">
    <location>
        <begin position="171"/>
        <end position="250"/>
    </location>
</feature>
<proteinExistence type="predicted"/>
<dbReference type="Pfam" id="PF25043">
    <property type="entry name" value="DUF7788"/>
    <property type="match status" value="1"/>
</dbReference>
<dbReference type="InterPro" id="IPR056690">
    <property type="entry name" value="DUF7788"/>
</dbReference>
<feature type="compositionally biased region" description="Basic and acidic residues" evidence="1">
    <location>
        <begin position="215"/>
        <end position="250"/>
    </location>
</feature>
<feature type="domain" description="DUF7788" evidence="3">
    <location>
        <begin position="426"/>
        <end position="607"/>
    </location>
</feature>
<protein>
    <submittedName>
        <fullName evidence="4">Uncharacterized protein</fullName>
    </submittedName>
</protein>
<dbReference type="Pfam" id="PF11443">
    <property type="entry name" value="DUF2828"/>
    <property type="match status" value="1"/>
</dbReference>
<feature type="compositionally biased region" description="Polar residues" evidence="1">
    <location>
        <begin position="15"/>
        <end position="29"/>
    </location>
</feature>
<dbReference type="Gene3D" id="3.40.50.410">
    <property type="entry name" value="von Willebrand factor, type A domain"/>
    <property type="match status" value="1"/>
</dbReference>
<accession>A0AAN9IJJ8</accession>
<sequence>MPPPFLLGPPEIRTNPISQSHPTQIQNATPSSSNNPSSIDMMVAKFNDVTTTLSMSLTENSSPTFLSSGNPCLDFFFKVVPDTPSLTLLQRLQLSWAHNPLTTLKLICNLRGVRGTGKSDKEGFYAAALWLYTHHPKTLASNVPSLSDFGYFKDLPEILYRILEGSEVRKSQKEEWEQRKGSNKRKKLSSRGTQQQQFGRRRGRRRGVRIGQRVNKKDEDERKSNNAVPRETRVKNEEARAKAEKERAKAAREDRKVAMAKKLVNRYQADADFRLLHDCVSDHFALCLRKDLEFLNSGEVKSISLAAKWCPSVDSSFDRSMLLCESIARRVFPREEYPEYEGIEEAHYAYRVRDRLRKEVLVPLRKVLELPEYLRDVKSGETTIAAGALLPHEIIHSLEYRHAGEVAELQWKRMVEDMLKKGKMKNCIAVCDVSGSMHDIPMEVSVALGLLVSELSEEPWKGKVITFSANPWLHLIEGEDLHSKAESIRDMTFGDNTNFQKVFDLILEVAENANLKEDEMIKRVFVFSDMEFDQASENPWETDYQAITRKFNEKGYGSAVPQIVFWNLRDSEATPVHATQNGVALVSGFSKNLLTLFLNDEEDIMPENSMEAAIAGPEYQKLVVLD</sequence>
<keyword evidence="5" id="KW-1185">Reference proteome</keyword>
<evidence type="ECO:0000259" key="2">
    <source>
        <dbReference type="Pfam" id="PF11443"/>
    </source>
</evidence>
<feature type="domain" description="DUF2828" evidence="2">
    <location>
        <begin position="58"/>
        <end position="372"/>
    </location>
</feature>
<gene>
    <name evidence="4" type="ORF">RIF29_16079</name>
</gene>
<dbReference type="InterPro" id="IPR036465">
    <property type="entry name" value="vWFA_dom_sf"/>
</dbReference>
<evidence type="ECO:0000256" key="1">
    <source>
        <dbReference type="SAM" id="MobiDB-lite"/>
    </source>
</evidence>
<name>A0AAN9IJJ8_CROPI</name>
<dbReference type="InterPro" id="IPR058580">
    <property type="entry name" value="DUF2828"/>
</dbReference>
<dbReference type="AlphaFoldDB" id="A0AAN9IJJ8"/>
<dbReference type="SUPFAM" id="SSF53300">
    <property type="entry name" value="vWA-like"/>
    <property type="match status" value="1"/>
</dbReference>
<evidence type="ECO:0000313" key="4">
    <source>
        <dbReference type="EMBL" id="KAK7274976.1"/>
    </source>
</evidence>
<feature type="region of interest" description="Disordered" evidence="1">
    <location>
        <begin position="1"/>
        <end position="37"/>
    </location>
</feature>
<dbReference type="PANTHER" id="PTHR31373">
    <property type="entry name" value="OS06G0652100 PROTEIN"/>
    <property type="match status" value="1"/>
</dbReference>
<evidence type="ECO:0000259" key="3">
    <source>
        <dbReference type="Pfam" id="PF25043"/>
    </source>
</evidence>
<dbReference type="EMBL" id="JAYWIO010000003">
    <property type="protein sequence ID" value="KAK7274976.1"/>
    <property type="molecule type" value="Genomic_DNA"/>
</dbReference>
<dbReference type="Proteomes" id="UP001372338">
    <property type="component" value="Unassembled WGS sequence"/>
</dbReference>
<feature type="compositionally biased region" description="Basic and acidic residues" evidence="1">
    <location>
        <begin position="171"/>
        <end position="180"/>
    </location>
</feature>
<organism evidence="4 5">
    <name type="scientific">Crotalaria pallida</name>
    <name type="common">Smooth rattlebox</name>
    <name type="synonym">Crotalaria striata</name>
    <dbReference type="NCBI Taxonomy" id="3830"/>
    <lineage>
        <taxon>Eukaryota</taxon>
        <taxon>Viridiplantae</taxon>
        <taxon>Streptophyta</taxon>
        <taxon>Embryophyta</taxon>
        <taxon>Tracheophyta</taxon>
        <taxon>Spermatophyta</taxon>
        <taxon>Magnoliopsida</taxon>
        <taxon>eudicotyledons</taxon>
        <taxon>Gunneridae</taxon>
        <taxon>Pentapetalae</taxon>
        <taxon>rosids</taxon>
        <taxon>fabids</taxon>
        <taxon>Fabales</taxon>
        <taxon>Fabaceae</taxon>
        <taxon>Papilionoideae</taxon>
        <taxon>50 kb inversion clade</taxon>
        <taxon>genistoids sensu lato</taxon>
        <taxon>core genistoids</taxon>
        <taxon>Crotalarieae</taxon>
        <taxon>Crotalaria</taxon>
    </lineage>
</organism>